<dbReference type="Proteomes" id="UP000087171">
    <property type="component" value="Unplaced"/>
</dbReference>
<dbReference type="PANTHER" id="PTHR47165">
    <property type="entry name" value="OS03G0429900 PROTEIN"/>
    <property type="match status" value="1"/>
</dbReference>
<keyword evidence="8" id="KW-1185">Reference proteome</keyword>
<name>A0A1S2Z8A7_CICAR</name>
<dbReference type="PANTHER" id="PTHR47165:SF4">
    <property type="entry name" value="OS03G0429900 PROTEIN"/>
    <property type="match status" value="1"/>
</dbReference>
<evidence type="ECO:0000256" key="5">
    <source>
        <dbReference type="ARBA" id="ARBA00023125"/>
    </source>
</evidence>
<dbReference type="Gene3D" id="2.40.50.140">
    <property type="entry name" value="Nucleic acid-binding proteins"/>
    <property type="match status" value="1"/>
</dbReference>
<dbReference type="STRING" id="3827.A0A1S2Z8A7"/>
<dbReference type="InterPro" id="IPR013955">
    <property type="entry name" value="Rep_factor-A_C"/>
</dbReference>
<keyword evidence="4" id="KW-0862">Zinc</keyword>
<evidence type="ECO:0000256" key="3">
    <source>
        <dbReference type="ARBA" id="ARBA00022771"/>
    </source>
</evidence>
<dbReference type="InterPro" id="IPR012340">
    <property type="entry name" value="NA-bd_OB-fold"/>
</dbReference>
<dbReference type="CDD" id="cd04476">
    <property type="entry name" value="RPA1_DBD_C"/>
    <property type="match status" value="1"/>
</dbReference>
<dbReference type="PaxDb" id="3827-XP_004516852.1"/>
<sequence length="312" mass="36067">MAMKWESNVQERLFTICATINDIDYKFGWNYIGCENCLTKLTQQRQQYYCPLCDMTSKYPAPRFKIQLRVSDETSTTTFTMFDKEAQKLLNTTATQLLEKLDNIERPSTLQNLCNRKLIFEIRLSDKNLKEGSQTYTITRTFVPANIFLDTTNSIHIKQEPKSPQPSTTSNSKDKEDIKQKGKIHEEVDYRDEDNDKDNNDNQLSKGKIKVEQNNQNIQISSTDEDTIKTKITKKKKIMVENITSSDEEPILLRTLRGTKKKKPKEKQSGSSFLQNIVSTIYLCLCSLVNLETNLEVVFLIWVFSSSSGFHH</sequence>
<dbReference type="GO" id="GO:0008270">
    <property type="term" value="F:zinc ion binding"/>
    <property type="evidence" value="ECO:0007669"/>
    <property type="project" value="UniProtKB-KW"/>
</dbReference>
<feature type="region of interest" description="Disordered" evidence="6">
    <location>
        <begin position="154"/>
        <end position="222"/>
    </location>
</feature>
<feature type="compositionally biased region" description="Basic and acidic residues" evidence="6">
    <location>
        <begin position="172"/>
        <end position="188"/>
    </location>
</feature>
<evidence type="ECO:0000313" key="9">
    <source>
        <dbReference type="RefSeq" id="XP_004516852.1"/>
    </source>
</evidence>
<evidence type="ECO:0000256" key="2">
    <source>
        <dbReference type="ARBA" id="ARBA00022723"/>
    </source>
</evidence>
<dbReference type="GO" id="GO:0003677">
    <property type="term" value="F:DNA binding"/>
    <property type="evidence" value="ECO:0007669"/>
    <property type="project" value="UniProtKB-KW"/>
</dbReference>
<dbReference type="OrthoDB" id="1435871at2759"/>
<evidence type="ECO:0000256" key="1">
    <source>
        <dbReference type="ARBA" id="ARBA00005690"/>
    </source>
</evidence>
<evidence type="ECO:0000256" key="4">
    <source>
        <dbReference type="ARBA" id="ARBA00022833"/>
    </source>
</evidence>
<dbReference type="RefSeq" id="XP_004516852.1">
    <property type="nucleotide sequence ID" value="XM_004516795.1"/>
</dbReference>
<keyword evidence="5" id="KW-0238">DNA-binding</keyword>
<evidence type="ECO:0000256" key="6">
    <source>
        <dbReference type="SAM" id="MobiDB-lite"/>
    </source>
</evidence>
<dbReference type="AlphaFoldDB" id="A0A1S2Z8A7"/>
<dbReference type="eggNOG" id="KOG0851">
    <property type="taxonomic scope" value="Eukaryota"/>
</dbReference>
<dbReference type="Pfam" id="PF08646">
    <property type="entry name" value="Rep_fac-A_C"/>
    <property type="match status" value="1"/>
</dbReference>
<gene>
    <name evidence="9" type="primary">LOC101502235</name>
</gene>
<protein>
    <submittedName>
        <fullName evidence="9">Uncharacterized protein LOC101502235</fullName>
    </submittedName>
</protein>
<keyword evidence="2" id="KW-0479">Metal-binding</keyword>
<keyword evidence="3" id="KW-0863">Zinc-finger</keyword>
<dbReference type="InterPro" id="IPR047192">
    <property type="entry name" value="Euk_RPA1_DBD_C"/>
</dbReference>
<proteinExistence type="inferred from homology"/>
<dbReference type="SUPFAM" id="SSF50249">
    <property type="entry name" value="Nucleic acid-binding proteins"/>
    <property type="match status" value="1"/>
</dbReference>
<feature type="compositionally biased region" description="Polar residues" evidence="6">
    <location>
        <begin position="212"/>
        <end position="222"/>
    </location>
</feature>
<reference evidence="9" key="1">
    <citation type="submission" date="2025-08" db="UniProtKB">
        <authorList>
            <consortium name="RefSeq"/>
        </authorList>
    </citation>
    <scope>IDENTIFICATION</scope>
    <source>
        <tissue evidence="9">Etiolated seedlings</tissue>
    </source>
</reference>
<evidence type="ECO:0000313" key="8">
    <source>
        <dbReference type="Proteomes" id="UP000087171"/>
    </source>
</evidence>
<organism evidence="8 9">
    <name type="scientific">Cicer arietinum</name>
    <name type="common">Chickpea</name>
    <name type="synonym">Garbanzo</name>
    <dbReference type="NCBI Taxonomy" id="3827"/>
    <lineage>
        <taxon>Eukaryota</taxon>
        <taxon>Viridiplantae</taxon>
        <taxon>Streptophyta</taxon>
        <taxon>Embryophyta</taxon>
        <taxon>Tracheophyta</taxon>
        <taxon>Spermatophyta</taxon>
        <taxon>Magnoliopsida</taxon>
        <taxon>eudicotyledons</taxon>
        <taxon>Gunneridae</taxon>
        <taxon>Pentapetalae</taxon>
        <taxon>rosids</taxon>
        <taxon>fabids</taxon>
        <taxon>Fabales</taxon>
        <taxon>Fabaceae</taxon>
        <taxon>Papilionoideae</taxon>
        <taxon>50 kb inversion clade</taxon>
        <taxon>NPAAA clade</taxon>
        <taxon>Hologalegina</taxon>
        <taxon>IRL clade</taxon>
        <taxon>Cicereae</taxon>
        <taxon>Cicer</taxon>
    </lineage>
</organism>
<evidence type="ECO:0000259" key="7">
    <source>
        <dbReference type="Pfam" id="PF08646"/>
    </source>
</evidence>
<feature type="domain" description="Replication factor A C-terminal" evidence="7">
    <location>
        <begin position="14"/>
        <end position="134"/>
    </location>
</feature>
<comment type="similarity">
    <text evidence="1">Belongs to the replication factor A protein 1 family.</text>
</comment>
<accession>A0A1S2Z8A7</accession>